<dbReference type="PANTHER" id="PTHR22594">
    <property type="entry name" value="ASPARTYL/LYSYL-TRNA SYNTHETASE"/>
    <property type="match status" value="1"/>
</dbReference>
<keyword evidence="12" id="KW-1185">Reference proteome</keyword>
<proteinExistence type="inferred from homology"/>
<dbReference type="CDD" id="cd04318">
    <property type="entry name" value="EcAsnRS_like_N"/>
    <property type="match status" value="1"/>
</dbReference>
<dbReference type="RefSeq" id="XP_002422684.1">
    <property type="nucleotide sequence ID" value="XM_002422639.1"/>
</dbReference>
<dbReference type="HOGENOM" id="CLU_004553_2_0_1"/>
<feature type="domain" description="Aminoacyl-transfer RNA synthetases class-II family profile" evidence="9">
    <location>
        <begin position="163"/>
        <end position="459"/>
    </location>
</feature>
<keyword evidence="6" id="KW-0648">Protein biosynthesis</keyword>
<gene>
    <name evidence="11" type="primary">8233502</name>
    <name evidence="10" type="ORF">Phum_PHUM005970</name>
</gene>
<reference evidence="10" key="1">
    <citation type="submission" date="2007-04" db="EMBL/GenBank/DDBJ databases">
        <title>Annotation of Pediculus humanus corporis strain USDA.</title>
        <authorList>
            <person name="Kirkness E."/>
            <person name="Hannick L."/>
            <person name="Hass B."/>
            <person name="Bruggner R."/>
            <person name="Lawson D."/>
            <person name="Bidwell S."/>
            <person name="Joardar V."/>
            <person name="Caler E."/>
            <person name="Walenz B."/>
            <person name="Inman J."/>
            <person name="Schobel S."/>
            <person name="Galinsky K."/>
            <person name="Amedeo P."/>
            <person name="Strausberg R."/>
        </authorList>
    </citation>
    <scope>NUCLEOTIDE SEQUENCE</scope>
    <source>
        <strain evidence="10">USDA</strain>
    </source>
</reference>
<organism>
    <name type="scientific">Pediculus humanus subsp. corporis</name>
    <name type="common">Body louse</name>
    <dbReference type="NCBI Taxonomy" id="121224"/>
    <lineage>
        <taxon>Eukaryota</taxon>
        <taxon>Metazoa</taxon>
        <taxon>Ecdysozoa</taxon>
        <taxon>Arthropoda</taxon>
        <taxon>Hexapoda</taxon>
        <taxon>Insecta</taxon>
        <taxon>Pterygota</taxon>
        <taxon>Neoptera</taxon>
        <taxon>Paraneoptera</taxon>
        <taxon>Psocodea</taxon>
        <taxon>Troctomorpha</taxon>
        <taxon>Phthiraptera</taxon>
        <taxon>Anoplura</taxon>
        <taxon>Pediculidae</taxon>
        <taxon>Pediculus</taxon>
    </lineage>
</organism>
<dbReference type="NCBIfam" id="TIGR00457">
    <property type="entry name" value="asnS"/>
    <property type="match status" value="1"/>
</dbReference>
<dbReference type="Gene3D" id="2.40.50.140">
    <property type="entry name" value="Nucleic acid-binding proteins"/>
    <property type="match status" value="1"/>
</dbReference>
<reference evidence="11" key="3">
    <citation type="submission" date="2020-05" db="UniProtKB">
        <authorList>
            <consortium name="EnsemblMetazoa"/>
        </authorList>
    </citation>
    <scope>IDENTIFICATION</scope>
    <source>
        <strain evidence="11">USDA</strain>
    </source>
</reference>
<dbReference type="InterPro" id="IPR004364">
    <property type="entry name" value="Aa-tRNA-synt_II"/>
</dbReference>
<dbReference type="EMBL" id="AAZO01000074">
    <property type="status" value="NOT_ANNOTATED_CDS"/>
    <property type="molecule type" value="Genomic_DNA"/>
</dbReference>
<dbReference type="GO" id="GO:0003676">
    <property type="term" value="F:nucleic acid binding"/>
    <property type="evidence" value="ECO:0007669"/>
    <property type="project" value="InterPro"/>
</dbReference>
<evidence type="ECO:0000256" key="4">
    <source>
        <dbReference type="ARBA" id="ARBA00022741"/>
    </source>
</evidence>
<evidence type="ECO:0000256" key="8">
    <source>
        <dbReference type="SAM" id="SignalP"/>
    </source>
</evidence>
<dbReference type="GO" id="GO:0004816">
    <property type="term" value="F:asparagine-tRNA ligase activity"/>
    <property type="evidence" value="ECO:0007669"/>
    <property type="project" value="UniProtKB-EC"/>
</dbReference>
<dbReference type="InParanoid" id="E0V990"/>
<keyword evidence="8" id="KW-0732">Signal</keyword>
<dbReference type="GO" id="GO:0005524">
    <property type="term" value="F:ATP binding"/>
    <property type="evidence" value="ECO:0007669"/>
    <property type="project" value="UniProtKB-KW"/>
</dbReference>
<feature type="signal peptide" evidence="8">
    <location>
        <begin position="1"/>
        <end position="17"/>
    </location>
</feature>
<evidence type="ECO:0000259" key="9">
    <source>
        <dbReference type="PROSITE" id="PS50862"/>
    </source>
</evidence>
<evidence type="ECO:0000313" key="11">
    <source>
        <dbReference type="EnsemblMetazoa" id="PHUM005970-PA"/>
    </source>
</evidence>
<dbReference type="InterPro" id="IPR006195">
    <property type="entry name" value="aa-tRNA-synth_II"/>
</dbReference>
<accession>E0V990</accession>
<dbReference type="SUPFAM" id="SSF55681">
    <property type="entry name" value="Class II aaRS and biotin synthetases"/>
    <property type="match status" value="1"/>
</dbReference>
<dbReference type="eggNOG" id="KOG0554">
    <property type="taxonomic scope" value="Eukaryota"/>
</dbReference>
<dbReference type="VEuPathDB" id="VectorBase:PHUM005970"/>
<evidence type="ECO:0000256" key="7">
    <source>
        <dbReference type="ARBA" id="ARBA00023146"/>
    </source>
</evidence>
<dbReference type="Gene3D" id="3.30.930.10">
    <property type="entry name" value="Bira Bifunctional Protein, Domain 2"/>
    <property type="match status" value="1"/>
</dbReference>
<dbReference type="EnsemblMetazoa" id="PHUM005970-RA">
    <property type="protein sequence ID" value="PHUM005970-PA"/>
    <property type="gene ID" value="PHUM005970"/>
</dbReference>
<dbReference type="EC" id="6.1.1.22" evidence="2"/>
<dbReference type="OrthoDB" id="360585at2759"/>
<dbReference type="PRINTS" id="PR01042">
    <property type="entry name" value="TRNASYNTHASP"/>
</dbReference>
<dbReference type="SUPFAM" id="SSF50249">
    <property type="entry name" value="Nucleic acid-binding proteins"/>
    <property type="match status" value="1"/>
</dbReference>
<dbReference type="InterPro" id="IPR012340">
    <property type="entry name" value="NA-bd_OB-fold"/>
</dbReference>
<evidence type="ECO:0000313" key="10">
    <source>
        <dbReference type="EMBL" id="EEB09946.1"/>
    </source>
</evidence>
<evidence type="ECO:0000256" key="2">
    <source>
        <dbReference type="ARBA" id="ARBA00012816"/>
    </source>
</evidence>
<keyword evidence="5" id="KW-0067">ATP-binding</keyword>
<dbReference type="PROSITE" id="PS50862">
    <property type="entry name" value="AA_TRNA_LIGASE_II"/>
    <property type="match status" value="1"/>
</dbReference>
<name>E0V990_PEDHC</name>
<keyword evidence="3 10" id="KW-0436">Ligase</keyword>
<dbReference type="STRING" id="121224.E0V990"/>
<sequence>MFFFFFFFFGIKSFKRSYCVDKKDLFSPIKDILENKPVGVYKIIKGWIKSVRKLKGFLFIDVTDGSCFDKIQVVIPKNSNPKKVGWGASINALGKLQINPSGNLELMAESISVEGICNKESNYPFSSSQKQPFDHYRQYIYLRPQLRYFNSLFRLRHSATLGFHQYFDKNGFIGIHTPIITSNDCEGGGEVFSAETFYKNNESPMKEKSETNNQFFFDTPALLTVSGQLHLEAVTRAENSRSRLHLSEFYMIEAEEAFVKDINVILERMENCIKCNISSLLDKNLKEIEYLIKENETDVKDQMKMLENVLNKSFTIMTFVEAKEIVNKNRDKISHVSGKCNNFTKEEELFLVKNNNNIPIFVIDWPKENMAFYMKEKNDLVEKVDLLVPNVGELCGGSLRENRYETLKKKLKESDILDSMEWYLNLRKYGNVPTGGFGMGFERFLQFMLNTQNIKDTIPFPRWPHNLQL</sequence>
<dbReference type="GO" id="GO:0005739">
    <property type="term" value="C:mitochondrion"/>
    <property type="evidence" value="ECO:0007669"/>
    <property type="project" value="TreeGrafter"/>
</dbReference>
<feature type="chain" id="PRO_5011412300" description="asparagine--tRNA ligase" evidence="8">
    <location>
        <begin position="18"/>
        <end position="469"/>
    </location>
</feature>
<evidence type="ECO:0000256" key="5">
    <source>
        <dbReference type="ARBA" id="ARBA00022840"/>
    </source>
</evidence>
<dbReference type="FunCoup" id="E0V990">
    <property type="interactions" value="1145"/>
</dbReference>
<comment type="similarity">
    <text evidence="1">Belongs to the class-II aminoacyl-tRNA synthetase family.</text>
</comment>
<dbReference type="GO" id="GO:0006421">
    <property type="term" value="P:asparaginyl-tRNA aminoacylation"/>
    <property type="evidence" value="ECO:0007669"/>
    <property type="project" value="InterPro"/>
</dbReference>
<dbReference type="PANTHER" id="PTHR22594:SF34">
    <property type="entry name" value="ASPARAGINE--TRNA LIGASE, MITOCHONDRIAL-RELATED"/>
    <property type="match status" value="1"/>
</dbReference>
<dbReference type="KEGG" id="phu:Phum_PHUM005970"/>
<protein>
    <recommendedName>
        <fullName evidence="2">asparagine--tRNA ligase</fullName>
        <ecNumber evidence="2">6.1.1.22</ecNumber>
    </recommendedName>
</protein>
<keyword evidence="4" id="KW-0547">Nucleotide-binding</keyword>
<dbReference type="GeneID" id="8233502"/>
<dbReference type="Pfam" id="PF00152">
    <property type="entry name" value="tRNA-synt_2"/>
    <property type="match status" value="1"/>
</dbReference>
<dbReference type="InterPro" id="IPR004522">
    <property type="entry name" value="Asn-tRNA-ligase"/>
</dbReference>
<evidence type="ECO:0000256" key="1">
    <source>
        <dbReference type="ARBA" id="ARBA00008226"/>
    </source>
</evidence>
<dbReference type="InterPro" id="IPR004365">
    <property type="entry name" value="NA-bd_OB_tRNA"/>
</dbReference>
<dbReference type="OMA" id="PEMAFYD"/>
<evidence type="ECO:0000256" key="6">
    <source>
        <dbReference type="ARBA" id="ARBA00022917"/>
    </source>
</evidence>
<dbReference type="InterPro" id="IPR045864">
    <property type="entry name" value="aa-tRNA-synth_II/BPL/LPL"/>
</dbReference>
<dbReference type="AlphaFoldDB" id="E0V990"/>
<keyword evidence="7 10" id="KW-0030">Aminoacyl-tRNA synthetase</keyword>
<dbReference type="Pfam" id="PF01336">
    <property type="entry name" value="tRNA_anti-codon"/>
    <property type="match status" value="1"/>
</dbReference>
<dbReference type="InterPro" id="IPR002312">
    <property type="entry name" value="Asp/Asn-tRNA-synth_IIb"/>
</dbReference>
<dbReference type="EMBL" id="DS234991">
    <property type="protein sequence ID" value="EEB09946.1"/>
    <property type="molecule type" value="Genomic_DNA"/>
</dbReference>
<evidence type="ECO:0000313" key="12">
    <source>
        <dbReference type="Proteomes" id="UP000009046"/>
    </source>
</evidence>
<reference evidence="10" key="2">
    <citation type="submission" date="2007-04" db="EMBL/GenBank/DDBJ databases">
        <title>The genome of the human body louse.</title>
        <authorList>
            <consortium name="The Human Body Louse Genome Consortium"/>
            <person name="Kirkness E."/>
            <person name="Walenz B."/>
            <person name="Hass B."/>
            <person name="Bruggner R."/>
            <person name="Strausberg R."/>
        </authorList>
    </citation>
    <scope>NUCLEOTIDE SEQUENCE</scope>
    <source>
        <strain evidence="10">USDA</strain>
    </source>
</reference>
<dbReference type="CTD" id="8233502"/>
<evidence type="ECO:0000256" key="3">
    <source>
        <dbReference type="ARBA" id="ARBA00022598"/>
    </source>
</evidence>
<dbReference type="Proteomes" id="UP000009046">
    <property type="component" value="Unassembled WGS sequence"/>
</dbReference>